<keyword evidence="2" id="KW-1185">Reference proteome</keyword>
<evidence type="ECO:0000313" key="2">
    <source>
        <dbReference type="Proteomes" id="UP000324646"/>
    </source>
</evidence>
<dbReference type="KEGG" id="crs:FQB35_13965"/>
<protein>
    <submittedName>
        <fullName evidence="1">YkgJ family cysteine cluster protein</fullName>
    </submittedName>
</protein>
<dbReference type="AlphaFoldDB" id="A0A5C0SHS6"/>
<name>A0A5C0SHS6_CRATE</name>
<organism evidence="1 2">
    <name type="scientific">Crassaminicella thermophila</name>
    <dbReference type="NCBI Taxonomy" id="2599308"/>
    <lineage>
        <taxon>Bacteria</taxon>
        <taxon>Bacillati</taxon>
        <taxon>Bacillota</taxon>
        <taxon>Clostridia</taxon>
        <taxon>Eubacteriales</taxon>
        <taxon>Clostridiaceae</taxon>
        <taxon>Crassaminicella</taxon>
    </lineage>
</organism>
<dbReference type="InterPro" id="IPR005358">
    <property type="entry name" value="Puta_zinc/iron-chelating_dom"/>
</dbReference>
<accession>A0A5C0SHS6</accession>
<reference evidence="1 2" key="1">
    <citation type="submission" date="2019-07" db="EMBL/GenBank/DDBJ databases">
        <title>Complete genome of Crassaminicella thermophila SY095.</title>
        <authorList>
            <person name="Li X."/>
        </authorList>
    </citation>
    <scope>NUCLEOTIDE SEQUENCE [LARGE SCALE GENOMIC DNA]</scope>
    <source>
        <strain evidence="1 2">SY095</strain>
    </source>
</reference>
<dbReference type="RefSeq" id="WP_148810458.1">
    <property type="nucleotide sequence ID" value="NZ_CP042243.1"/>
</dbReference>
<dbReference type="Proteomes" id="UP000324646">
    <property type="component" value="Chromosome"/>
</dbReference>
<proteinExistence type="predicted"/>
<dbReference type="Pfam" id="PF03692">
    <property type="entry name" value="CxxCxxCC"/>
    <property type="match status" value="1"/>
</dbReference>
<dbReference type="OrthoDB" id="9810361at2"/>
<evidence type="ECO:0000313" key="1">
    <source>
        <dbReference type="EMBL" id="QEK13286.1"/>
    </source>
</evidence>
<dbReference type="EMBL" id="CP042243">
    <property type="protein sequence ID" value="QEK13286.1"/>
    <property type="molecule type" value="Genomic_DNA"/>
</dbReference>
<sequence length="246" mass="29578">MKKLTLKNIDKAIKTAKSNTYFENLYRIYNTIPQGRCLGCTKCCMESVQTHFVEFLNIFDYLRSNRRLYEELYPKIIRYYFLEMVKKEHCPFLDKEGLCSIYQYRPLVCRLFGHVEEEEYEESYKNVLRQNIQNMKLFKNKYKILLPKEVLHYKIDYCRNFEVDKRIDRVRRQNMIDSIFTMESAFFMRGLITEDFIGTGLVSWFVYTAFDMEEAGNLRIQVMKEYLEEGDSKTLSNIIGKQKIVV</sequence>
<gene>
    <name evidence="1" type="ORF">FQB35_13965</name>
</gene>